<evidence type="ECO:0000256" key="4">
    <source>
        <dbReference type="ARBA" id="ARBA00022737"/>
    </source>
</evidence>
<keyword evidence="5" id="KW-0863">Zinc-finger</keyword>
<keyword evidence="2" id="KW-0808">Transferase</keyword>
<keyword evidence="6" id="KW-0833">Ubl conjugation pathway</keyword>
<feature type="compositionally biased region" description="Basic and acidic residues" evidence="9">
    <location>
        <begin position="621"/>
        <end position="634"/>
    </location>
</feature>
<feature type="region of interest" description="Disordered" evidence="9">
    <location>
        <begin position="572"/>
        <end position="591"/>
    </location>
</feature>
<dbReference type="InterPro" id="IPR047544">
    <property type="entry name" value="RING-HC_RBR_RNF216"/>
</dbReference>
<name>A0AAD9LYD8_9PEZI</name>
<comment type="caution">
    <text evidence="11">The sequence shown here is derived from an EMBL/GenBank/DDBJ whole genome shotgun (WGS) entry which is preliminary data.</text>
</comment>
<keyword evidence="4" id="KW-0677">Repeat</keyword>
<proteinExistence type="predicted"/>
<evidence type="ECO:0000256" key="9">
    <source>
        <dbReference type="SAM" id="MobiDB-lite"/>
    </source>
</evidence>
<feature type="region of interest" description="Disordered" evidence="9">
    <location>
        <begin position="599"/>
        <end position="651"/>
    </location>
</feature>
<sequence>MADDAVETERACVATVLAVFPEICPNFLQETALKFHYNSEQTIDEILGLFENGKPYPKRTYFNSLKRKREASEDPDEEAKICRTYDHANRGTESNPEYLAITKMVLKHEFPSATVSGIGKVLASKSNQLLPALLFNKEMQACDRNQEKLNFEKALADGDVVECGCCFGELARNRAVCCQKLDNPHLFCVDCARRSAEHAVGQSRYELTCMSMDQCKAGFSREQRQRFLGDKLSVVLERIENETILRMAGIENLERCPFCPYAAEYPPIETDREFRCDNPDCQKVSCRLCKEDTHVPKTCEEAARDKGIGARHEIEEAMSAALIRKCNKCGTPFIKENGCNKMTCTAANCRNIQCYVCSKSCNDYSHFNDGGRGGKVGNCPLFDDVDINVLHKSQVKAAEDKARLKVLESNRGVDKDFLKFNESDHKPRRPGNPAQNHRMAGHHPQGPPSAPRVHVAQQPFAAMPVLGQNVIGQQPGDNLRLFAVIPQQYPIPGQVVDQAGFPARPPAEHGRHPGMAGGHHFPAPQYQPRPQQPQPQSVVMPGALNIPGRLDIPFSNQQNPNQLRLVRPAAPFGSVNTAQPQPVPAPAPRELERKNHWKAGARGPKSLPAMQEANVQPVRMPEPRKAEQQDRHMNEGQLSARPEAQPWTAPAPNLNKQAAQQSRNLAASQRAQLASEARQTLQAMQARLRAQQQAQRDLQVRQAPYQPAIVQAPGGRDMPAQSRQSHVQEYVNRGFNGLNPDPPGQPPAPDRPKWLMSVGHQGMLTRSAAMRQRAEATKAGGSIDEPLELD</sequence>
<evidence type="ECO:0000256" key="8">
    <source>
        <dbReference type="SAM" id="Coils"/>
    </source>
</evidence>
<gene>
    <name evidence="11" type="ORF">LX32DRAFT_602489</name>
</gene>
<dbReference type="InterPro" id="IPR044066">
    <property type="entry name" value="TRIAD_supradom"/>
</dbReference>
<dbReference type="SUPFAM" id="SSF57850">
    <property type="entry name" value="RING/U-box"/>
    <property type="match status" value="2"/>
</dbReference>
<dbReference type="PROSITE" id="PS51873">
    <property type="entry name" value="TRIAD"/>
    <property type="match status" value="1"/>
</dbReference>
<dbReference type="GO" id="GO:0016740">
    <property type="term" value="F:transferase activity"/>
    <property type="evidence" value="ECO:0007669"/>
    <property type="project" value="UniProtKB-KW"/>
</dbReference>
<dbReference type="PANTHER" id="PTHR22770:SF47">
    <property type="entry name" value="E3 UBIQUITIN-PROTEIN LIGASE RNF216"/>
    <property type="match status" value="1"/>
</dbReference>
<evidence type="ECO:0000256" key="3">
    <source>
        <dbReference type="ARBA" id="ARBA00022723"/>
    </source>
</evidence>
<evidence type="ECO:0000256" key="5">
    <source>
        <dbReference type="ARBA" id="ARBA00022771"/>
    </source>
</evidence>
<evidence type="ECO:0000313" key="11">
    <source>
        <dbReference type="EMBL" id="KAK2022648.1"/>
    </source>
</evidence>
<dbReference type="InterPro" id="IPR047546">
    <property type="entry name" value="Rcat_RBR_RNF216"/>
</dbReference>
<dbReference type="AlphaFoldDB" id="A0AAD9LYD8"/>
<dbReference type="GO" id="GO:0008270">
    <property type="term" value="F:zinc ion binding"/>
    <property type="evidence" value="ECO:0007669"/>
    <property type="project" value="UniProtKB-KW"/>
</dbReference>
<dbReference type="EMBL" id="MU843033">
    <property type="protein sequence ID" value="KAK2022648.1"/>
    <property type="molecule type" value="Genomic_DNA"/>
</dbReference>
<accession>A0AAD9LYD8</accession>
<evidence type="ECO:0000256" key="1">
    <source>
        <dbReference type="ARBA" id="ARBA00004906"/>
    </source>
</evidence>
<dbReference type="PANTHER" id="PTHR22770">
    <property type="entry name" value="UBIQUITIN CONJUGATING ENZYME 7 INTERACTING PROTEIN-RELATED"/>
    <property type="match status" value="1"/>
</dbReference>
<keyword evidence="7" id="KW-0862">Zinc</keyword>
<dbReference type="CDD" id="cd16630">
    <property type="entry name" value="RING-HC_RBR_RNF216"/>
    <property type="match status" value="1"/>
</dbReference>
<feature type="compositionally biased region" description="Pro residues" evidence="9">
    <location>
        <begin position="740"/>
        <end position="749"/>
    </location>
</feature>
<protein>
    <submittedName>
        <fullName evidence="11">RING finger protein</fullName>
    </submittedName>
</protein>
<evidence type="ECO:0000256" key="2">
    <source>
        <dbReference type="ARBA" id="ARBA00022679"/>
    </source>
</evidence>
<feature type="region of interest" description="Disordered" evidence="9">
    <location>
        <begin position="417"/>
        <end position="453"/>
    </location>
</feature>
<dbReference type="InterPro" id="IPR051628">
    <property type="entry name" value="LUBAC_E3_Ligases"/>
</dbReference>
<dbReference type="CDD" id="cd20339">
    <property type="entry name" value="BRcat_RBR_RNF216"/>
    <property type="match status" value="1"/>
</dbReference>
<keyword evidence="12" id="KW-1185">Reference proteome</keyword>
<keyword evidence="3" id="KW-0479">Metal-binding</keyword>
<feature type="region of interest" description="Disordered" evidence="9">
    <location>
        <begin position="733"/>
        <end position="790"/>
    </location>
</feature>
<evidence type="ECO:0000256" key="6">
    <source>
        <dbReference type="ARBA" id="ARBA00022786"/>
    </source>
</evidence>
<keyword evidence="8" id="KW-0175">Coiled coil</keyword>
<evidence type="ECO:0000259" key="10">
    <source>
        <dbReference type="PROSITE" id="PS51873"/>
    </source>
</evidence>
<comment type="pathway">
    <text evidence="1">Protein modification; protein ubiquitination.</text>
</comment>
<feature type="coiled-coil region" evidence="8">
    <location>
        <begin position="674"/>
        <end position="701"/>
    </location>
</feature>
<dbReference type="Pfam" id="PF26200">
    <property type="entry name" value="Rcat_RNF216"/>
    <property type="match status" value="1"/>
</dbReference>
<dbReference type="Proteomes" id="UP001232148">
    <property type="component" value="Unassembled WGS sequence"/>
</dbReference>
<evidence type="ECO:0000256" key="7">
    <source>
        <dbReference type="ARBA" id="ARBA00022833"/>
    </source>
</evidence>
<evidence type="ECO:0000313" key="12">
    <source>
        <dbReference type="Proteomes" id="UP001232148"/>
    </source>
</evidence>
<reference evidence="11" key="1">
    <citation type="submission" date="2021-06" db="EMBL/GenBank/DDBJ databases">
        <title>Comparative genomics, transcriptomics and evolutionary studies reveal genomic signatures of adaptation to plant cell wall in hemibiotrophic fungi.</title>
        <authorList>
            <consortium name="DOE Joint Genome Institute"/>
            <person name="Baroncelli R."/>
            <person name="Diaz J.F."/>
            <person name="Benocci T."/>
            <person name="Peng M."/>
            <person name="Battaglia E."/>
            <person name="Haridas S."/>
            <person name="Andreopoulos W."/>
            <person name="Labutti K."/>
            <person name="Pangilinan J."/>
            <person name="Floch G.L."/>
            <person name="Makela M.R."/>
            <person name="Henrissat B."/>
            <person name="Grigoriev I.V."/>
            <person name="Crouch J.A."/>
            <person name="De Vries R.P."/>
            <person name="Sukno S.A."/>
            <person name="Thon M.R."/>
        </authorList>
    </citation>
    <scope>NUCLEOTIDE SEQUENCE</scope>
    <source>
        <strain evidence="11">MAFF235873</strain>
    </source>
</reference>
<feature type="domain" description="RING-type" evidence="10">
    <location>
        <begin position="159"/>
        <end position="383"/>
    </location>
</feature>
<dbReference type="CDD" id="cd20353">
    <property type="entry name" value="Rcat_RBR_RNF216"/>
    <property type="match status" value="1"/>
</dbReference>
<dbReference type="Gene3D" id="1.20.120.1750">
    <property type="match status" value="1"/>
</dbReference>
<feature type="region of interest" description="Disordered" evidence="9">
    <location>
        <begin position="506"/>
        <end position="537"/>
    </location>
</feature>
<dbReference type="InterPro" id="IPR047545">
    <property type="entry name" value="BRcat_RBR_RNF216"/>
</dbReference>
<organism evidence="11 12">
    <name type="scientific">Colletotrichum zoysiae</name>
    <dbReference type="NCBI Taxonomy" id="1216348"/>
    <lineage>
        <taxon>Eukaryota</taxon>
        <taxon>Fungi</taxon>
        <taxon>Dikarya</taxon>
        <taxon>Ascomycota</taxon>
        <taxon>Pezizomycotina</taxon>
        <taxon>Sordariomycetes</taxon>
        <taxon>Hypocreomycetidae</taxon>
        <taxon>Glomerellales</taxon>
        <taxon>Glomerellaceae</taxon>
        <taxon>Colletotrichum</taxon>
        <taxon>Colletotrichum graminicola species complex</taxon>
    </lineage>
</organism>